<dbReference type="PANTHER" id="PTHR46743">
    <property type="entry name" value="TEICHOIC ACIDS EXPORT ATP-BINDING PROTEIN TAGH"/>
    <property type="match status" value="1"/>
</dbReference>
<comment type="caution">
    <text evidence="4">The sequence shown here is derived from an EMBL/GenBank/DDBJ whole genome shotgun (WGS) entry which is preliminary data.</text>
</comment>
<accession>A0AAV3U040</accession>
<dbReference type="EMBL" id="BAABLX010000007">
    <property type="protein sequence ID" value="GAA4937154.1"/>
    <property type="molecule type" value="Genomic_DNA"/>
</dbReference>
<evidence type="ECO:0000256" key="1">
    <source>
        <dbReference type="ARBA" id="ARBA00022741"/>
    </source>
</evidence>
<evidence type="ECO:0000313" key="4">
    <source>
        <dbReference type="EMBL" id="GAA4937154.1"/>
    </source>
</evidence>
<dbReference type="GO" id="GO:0016887">
    <property type="term" value="F:ATP hydrolysis activity"/>
    <property type="evidence" value="ECO:0007669"/>
    <property type="project" value="InterPro"/>
</dbReference>
<feature type="domain" description="ABC transporter" evidence="3">
    <location>
        <begin position="6"/>
        <end position="234"/>
    </location>
</feature>
<evidence type="ECO:0000259" key="3">
    <source>
        <dbReference type="PROSITE" id="PS50893"/>
    </source>
</evidence>
<dbReference type="Pfam" id="PF00005">
    <property type="entry name" value="ABC_tran"/>
    <property type="match status" value="1"/>
</dbReference>
<dbReference type="InterPro" id="IPR050683">
    <property type="entry name" value="Bact_Polysacc_Export_ATP-bd"/>
</dbReference>
<dbReference type="InterPro" id="IPR017871">
    <property type="entry name" value="ABC_transporter-like_CS"/>
</dbReference>
<sequence>MKKPVLKFDNVSLFYKNRLGIFGAKNWVIKDLTFDLLHGEVLGVIGKNGAGKSTLLRLLADIIAPNSGRIWREENTRAQLLTLNLGFIQDLNGVDNIVLSLVSQGLPIKHAKSLIETVTDYAELAHVIRQPLRTYSAGQKARLGFAIALQATPDVLLLDEILGVGDKDFQEKSSKALAEVVQSEQTVVLVSHSSNTIEKYCQRTLWIEQGSCKMLGETSDVLDAYHANQATAQNT</sequence>
<dbReference type="InterPro" id="IPR027417">
    <property type="entry name" value="P-loop_NTPase"/>
</dbReference>
<evidence type="ECO:0000313" key="5">
    <source>
        <dbReference type="Proteomes" id="UP001409585"/>
    </source>
</evidence>
<dbReference type="Proteomes" id="UP001409585">
    <property type="component" value="Unassembled WGS sequence"/>
</dbReference>
<dbReference type="InterPro" id="IPR003439">
    <property type="entry name" value="ABC_transporter-like_ATP-bd"/>
</dbReference>
<name>A0AAV3U040_9ALTE</name>
<dbReference type="Gene3D" id="3.40.50.300">
    <property type="entry name" value="P-loop containing nucleotide triphosphate hydrolases"/>
    <property type="match status" value="1"/>
</dbReference>
<keyword evidence="2" id="KW-0067">ATP-binding</keyword>
<keyword evidence="1" id="KW-0547">Nucleotide-binding</keyword>
<dbReference type="PROSITE" id="PS00211">
    <property type="entry name" value="ABC_TRANSPORTER_1"/>
    <property type="match status" value="1"/>
</dbReference>
<gene>
    <name evidence="4" type="ORF">GCM10025791_13620</name>
</gene>
<keyword evidence="5" id="KW-1185">Reference proteome</keyword>
<evidence type="ECO:0000256" key="2">
    <source>
        <dbReference type="ARBA" id="ARBA00022840"/>
    </source>
</evidence>
<dbReference type="RefSeq" id="WP_345419059.1">
    <property type="nucleotide sequence ID" value="NZ_AP031496.1"/>
</dbReference>
<dbReference type="GO" id="GO:0005524">
    <property type="term" value="F:ATP binding"/>
    <property type="evidence" value="ECO:0007669"/>
    <property type="project" value="UniProtKB-KW"/>
</dbReference>
<reference evidence="5" key="1">
    <citation type="journal article" date="2019" name="Int. J. Syst. Evol. Microbiol.">
        <title>The Global Catalogue of Microorganisms (GCM) 10K type strain sequencing project: providing services to taxonomists for standard genome sequencing and annotation.</title>
        <authorList>
            <consortium name="The Broad Institute Genomics Platform"/>
            <consortium name="The Broad Institute Genome Sequencing Center for Infectious Disease"/>
            <person name="Wu L."/>
            <person name="Ma J."/>
        </authorList>
    </citation>
    <scope>NUCLEOTIDE SEQUENCE [LARGE SCALE GENOMIC DNA]</scope>
    <source>
        <strain evidence="5">JCM 19134</strain>
    </source>
</reference>
<proteinExistence type="predicted"/>
<dbReference type="SMART" id="SM00382">
    <property type="entry name" value="AAA"/>
    <property type="match status" value="1"/>
</dbReference>
<dbReference type="InterPro" id="IPR003593">
    <property type="entry name" value="AAA+_ATPase"/>
</dbReference>
<dbReference type="PROSITE" id="PS50893">
    <property type="entry name" value="ABC_TRANSPORTER_2"/>
    <property type="match status" value="1"/>
</dbReference>
<dbReference type="PANTHER" id="PTHR46743:SF2">
    <property type="entry name" value="TEICHOIC ACIDS EXPORT ATP-BINDING PROTEIN TAGH"/>
    <property type="match status" value="1"/>
</dbReference>
<dbReference type="AlphaFoldDB" id="A0AAV3U040"/>
<organism evidence="4 5">
    <name type="scientific">Halioxenophilus aromaticivorans</name>
    <dbReference type="NCBI Taxonomy" id="1306992"/>
    <lineage>
        <taxon>Bacteria</taxon>
        <taxon>Pseudomonadati</taxon>
        <taxon>Pseudomonadota</taxon>
        <taxon>Gammaproteobacteria</taxon>
        <taxon>Alteromonadales</taxon>
        <taxon>Alteromonadaceae</taxon>
        <taxon>Halioxenophilus</taxon>
    </lineage>
</organism>
<protein>
    <recommendedName>
        <fullName evidence="3">ABC transporter domain-containing protein</fullName>
    </recommendedName>
</protein>
<dbReference type="SUPFAM" id="SSF52540">
    <property type="entry name" value="P-loop containing nucleoside triphosphate hydrolases"/>
    <property type="match status" value="1"/>
</dbReference>